<dbReference type="AlphaFoldDB" id="A0A9E7ERS8"/>
<feature type="compositionally biased region" description="Basic and acidic residues" evidence="1">
    <location>
        <begin position="1"/>
        <end position="12"/>
    </location>
</feature>
<evidence type="ECO:0000313" key="2">
    <source>
        <dbReference type="EMBL" id="URD82819.1"/>
    </source>
</evidence>
<dbReference type="Proteomes" id="UP001055439">
    <property type="component" value="Chromosome 10"/>
</dbReference>
<evidence type="ECO:0000256" key="1">
    <source>
        <dbReference type="SAM" id="MobiDB-lite"/>
    </source>
</evidence>
<keyword evidence="3" id="KW-1185">Reference proteome</keyword>
<evidence type="ECO:0000313" key="3">
    <source>
        <dbReference type="Proteomes" id="UP001055439"/>
    </source>
</evidence>
<dbReference type="OrthoDB" id="118550at2759"/>
<proteinExistence type="predicted"/>
<dbReference type="EMBL" id="CP097503">
    <property type="protein sequence ID" value="URD82819.1"/>
    <property type="molecule type" value="Genomic_DNA"/>
</dbReference>
<organism evidence="2 3">
    <name type="scientific">Musa troglodytarum</name>
    <name type="common">fe'i banana</name>
    <dbReference type="NCBI Taxonomy" id="320322"/>
    <lineage>
        <taxon>Eukaryota</taxon>
        <taxon>Viridiplantae</taxon>
        <taxon>Streptophyta</taxon>
        <taxon>Embryophyta</taxon>
        <taxon>Tracheophyta</taxon>
        <taxon>Spermatophyta</taxon>
        <taxon>Magnoliopsida</taxon>
        <taxon>Liliopsida</taxon>
        <taxon>Zingiberales</taxon>
        <taxon>Musaceae</taxon>
        <taxon>Musa</taxon>
    </lineage>
</organism>
<sequence>METREQQMHVDAKTPIPQTKEIDSSGEEQAPRVVRESGTNDSTVTLKAIEIPPLDRRENRYAVSPQIGQLIEQGDSCSKTT</sequence>
<gene>
    <name evidence="2" type="ORF">MUK42_12823</name>
</gene>
<protein>
    <submittedName>
        <fullName evidence="2">MYB family transcription factor</fullName>
    </submittedName>
</protein>
<feature type="region of interest" description="Disordered" evidence="1">
    <location>
        <begin position="1"/>
        <end position="41"/>
    </location>
</feature>
<name>A0A9E7ERS8_9LILI</name>
<accession>A0A9E7ERS8</accession>
<reference evidence="2" key="1">
    <citation type="submission" date="2022-05" db="EMBL/GenBank/DDBJ databases">
        <title>The Musa troglodytarum L. genome provides insights into the mechanism of non-climacteric behaviour and enrichment of carotenoids.</title>
        <authorList>
            <person name="Wang J."/>
        </authorList>
    </citation>
    <scope>NUCLEOTIDE SEQUENCE</scope>
    <source>
        <tissue evidence="2">Leaf</tissue>
    </source>
</reference>